<dbReference type="RefSeq" id="WP_155829004.1">
    <property type="nucleotide sequence ID" value="NZ_JACHVP010000003.1"/>
</dbReference>
<dbReference type="InterPro" id="IPR041413">
    <property type="entry name" value="MLTR_LBD"/>
</dbReference>
<name>A0A7W4UYH7_LEIAQ</name>
<comment type="caution">
    <text evidence="2">The sequence shown here is derived from an EMBL/GenBank/DDBJ whole genome shotgun (WGS) entry which is preliminary data.</text>
</comment>
<protein>
    <recommendedName>
        <fullName evidence="1">MmyB-like transcription regulator ligand binding domain-containing protein</fullName>
    </recommendedName>
</protein>
<dbReference type="AlphaFoldDB" id="A0A7W4UYH7"/>
<organism evidence="2 3">
    <name type="scientific">Leifsonia aquatica</name>
    <name type="common">Corynebacterium aquaticum</name>
    <dbReference type="NCBI Taxonomy" id="144185"/>
    <lineage>
        <taxon>Bacteria</taxon>
        <taxon>Bacillati</taxon>
        <taxon>Actinomycetota</taxon>
        <taxon>Actinomycetes</taxon>
        <taxon>Micrococcales</taxon>
        <taxon>Microbacteriaceae</taxon>
        <taxon>Leifsonia</taxon>
    </lineage>
</organism>
<accession>A0A7W4UYH7</accession>
<dbReference type="Pfam" id="PF17765">
    <property type="entry name" value="MLTR_LBD"/>
    <property type="match status" value="1"/>
</dbReference>
<keyword evidence="3" id="KW-1185">Reference proteome</keyword>
<evidence type="ECO:0000313" key="3">
    <source>
        <dbReference type="Proteomes" id="UP000538196"/>
    </source>
</evidence>
<dbReference type="Proteomes" id="UP000538196">
    <property type="component" value="Unassembled WGS sequence"/>
</dbReference>
<dbReference type="EMBL" id="JACHVP010000003">
    <property type="protein sequence ID" value="MBB2968043.1"/>
    <property type="molecule type" value="Genomic_DNA"/>
</dbReference>
<reference evidence="2 3" key="1">
    <citation type="submission" date="2020-08" db="EMBL/GenBank/DDBJ databases">
        <title>Sequencing the genomes of 1000 actinobacteria strains.</title>
        <authorList>
            <person name="Klenk H.-P."/>
        </authorList>
    </citation>
    <scope>NUCLEOTIDE SEQUENCE [LARGE SCALE GENOMIC DNA]</scope>
    <source>
        <strain evidence="2 3">DSM 20146</strain>
    </source>
</reference>
<dbReference type="Gene3D" id="3.30.450.180">
    <property type="match status" value="1"/>
</dbReference>
<dbReference type="PANTHER" id="PTHR35010:SF2">
    <property type="entry name" value="BLL4672 PROTEIN"/>
    <property type="match status" value="1"/>
</dbReference>
<dbReference type="PANTHER" id="PTHR35010">
    <property type="entry name" value="BLL4672 PROTEIN-RELATED"/>
    <property type="match status" value="1"/>
</dbReference>
<proteinExistence type="predicted"/>
<gene>
    <name evidence="2" type="ORF">FHX33_002813</name>
</gene>
<sequence>MSAREGTPEQNAGPDRLLAFRDTVPAILYDRRLQVLDATPLARALSPAFAPGVNLARFAFLSPERNAEHPRWREMSAVVAGLLRDSLDQHDEDRASQRIVGELSAKSREFSEIWAAPETLPRTSGYIEFEGTAVGTVRTDYTVLNVPDYEDNALMVFVPVDEEARIAVARLSSSDGRAAR</sequence>
<evidence type="ECO:0000259" key="1">
    <source>
        <dbReference type="Pfam" id="PF17765"/>
    </source>
</evidence>
<feature type="domain" description="MmyB-like transcription regulator ligand binding" evidence="1">
    <location>
        <begin position="15"/>
        <end position="171"/>
    </location>
</feature>
<evidence type="ECO:0000313" key="2">
    <source>
        <dbReference type="EMBL" id="MBB2968043.1"/>
    </source>
</evidence>